<dbReference type="InterPro" id="IPR036259">
    <property type="entry name" value="MFS_trans_sf"/>
</dbReference>
<dbReference type="RefSeq" id="WP_066659896.1">
    <property type="nucleotide sequence ID" value="NZ_CBCSCL010000018.1"/>
</dbReference>
<evidence type="ECO:0000256" key="2">
    <source>
        <dbReference type="ARBA" id="ARBA00022989"/>
    </source>
</evidence>
<evidence type="ECO:0000313" key="7">
    <source>
        <dbReference type="Proteomes" id="UP000091926"/>
    </source>
</evidence>
<feature type="transmembrane region" description="Helical" evidence="4">
    <location>
        <begin position="143"/>
        <end position="164"/>
    </location>
</feature>
<feature type="transmembrane region" description="Helical" evidence="4">
    <location>
        <begin position="54"/>
        <end position="72"/>
    </location>
</feature>
<dbReference type="SUPFAM" id="SSF103473">
    <property type="entry name" value="MFS general substrate transporter"/>
    <property type="match status" value="1"/>
</dbReference>
<feature type="transmembrane region" description="Helical" evidence="4">
    <location>
        <begin position="108"/>
        <end position="131"/>
    </location>
</feature>
<protein>
    <submittedName>
        <fullName evidence="6">MFS transporter</fullName>
    </submittedName>
</protein>
<keyword evidence="3 4" id="KW-0472">Membrane</keyword>
<keyword evidence="2 4" id="KW-1133">Transmembrane helix</keyword>
<gene>
    <name evidence="6" type="ORF">BAU07_17070</name>
</gene>
<evidence type="ECO:0000256" key="1">
    <source>
        <dbReference type="ARBA" id="ARBA00022692"/>
    </source>
</evidence>
<dbReference type="EMBL" id="CP016172">
    <property type="protein sequence ID" value="ANN78594.1"/>
    <property type="molecule type" value="Genomic_DNA"/>
</dbReference>
<feature type="transmembrane region" description="Helical" evidence="4">
    <location>
        <begin position="12"/>
        <end position="34"/>
    </location>
</feature>
<dbReference type="PANTHER" id="PTHR11360:SF284">
    <property type="entry name" value="EG:103B4.3 PROTEIN-RELATED"/>
    <property type="match status" value="1"/>
</dbReference>
<evidence type="ECO:0000256" key="3">
    <source>
        <dbReference type="ARBA" id="ARBA00023136"/>
    </source>
</evidence>
<reference evidence="6 7" key="1">
    <citation type="submission" date="2016-06" db="EMBL/GenBank/DDBJ databases">
        <title>Complete genome sequences of Bordetella bronchialis and Bordetella flabilis.</title>
        <authorList>
            <person name="LiPuma J.J."/>
            <person name="Spilker T."/>
        </authorList>
    </citation>
    <scope>NUCLEOTIDE SEQUENCE [LARGE SCALE GENOMIC DNA]</scope>
    <source>
        <strain evidence="6 7">AU10664</strain>
    </source>
</reference>
<dbReference type="InterPro" id="IPR011701">
    <property type="entry name" value="MFS"/>
</dbReference>
<feature type="transmembrane region" description="Helical" evidence="4">
    <location>
        <begin position="238"/>
        <end position="262"/>
    </location>
</feature>
<dbReference type="PROSITE" id="PS50850">
    <property type="entry name" value="MFS"/>
    <property type="match status" value="1"/>
</dbReference>
<proteinExistence type="predicted"/>
<dbReference type="InterPro" id="IPR050327">
    <property type="entry name" value="Proton-linked_MCT"/>
</dbReference>
<feature type="transmembrane region" description="Helical" evidence="4">
    <location>
        <begin position="274"/>
        <end position="295"/>
    </location>
</feature>
<evidence type="ECO:0000256" key="4">
    <source>
        <dbReference type="SAM" id="Phobius"/>
    </source>
</evidence>
<feature type="transmembrane region" description="Helical" evidence="4">
    <location>
        <begin position="362"/>
        <end position="385"/>
    </location>
</feature>
<keyword evidence="7" id="KW-1185">Reference proteome</keyword>
<feature type="transmembrane region" description="Helical" evidence="4">
    <location>
        <begin position="316"/>
        <end position="342"/>
    </location>
</feature>
<evidence type="ECO:0000313" key="6">
    <source>
        <dbReference type="EMBL" id="ANN78594.1"/>
    </source>
</evidence>
<dbReference type="PANTHER" id="PTHR11360">
    <property type="entry name" value="MONOCARBOXYLATE TRANSPORTER"/>
    <property type="match status" value="1"/>
</dbReference>
<feature type="domain" description="Major facilitator superfamily (MFS) profile" evidence="5">
    <location>
        <begin position="16"/>
        <end position="418"/>
    </location>
</feature>
<dbReference type="OrthoDB" id="146345at2"/>
<feature type="transmembrane region" description="Helical" evidence="4">
    <location>
        <begin position="84"/>
        <end position="102"/>
    </location>
</feature>
<feature type="transmembrane region" description="Helical" evidence="4">
    <location>
        <begin position="170"/>
        <end position="191"/>
    </location>
</feature>
<dbReference type="STRING" id="463014.BAU07_17070"/>
<accession>A0A193GH24</accession>
<dbReference type="GO" id="GO:0022857">
    <property type="term" value="F:transmembrane transporter activity"/>
    <property type="evidence" value="ECO:0007669"/>
    <property type="project" value="InterPro"/>
</dbReference>
<dbReference type="Proteomes" id="UP000091926">
    <property type="component" value="Chromosome"/>
</dbReference>
<sequence>MTIARSRPFGQKYAFVVVAIAFVALLVGAGQRAAPGVLIVPLEEAFGWGRDLTSLSAAIGIFLYGLVGPFAAALMQSFGVRRTLLGALLLMAVATGASAWMTEPWQLILSWGVLSGLGTGCVAVVFGATVINRWFVKHRGLMMGILTASTATGTLIFLPGMAAMVEAGGWRPVVITVSLVCVALLPLAWWLMPERPSDIGLVPYGADPGHDATPAPIHSNPLKAAFSALGRAVGTRNFWFLFATFFICGFTTNGLIGTHFIALCSDQGIPEVRAAGLLAMMGLFDLFGTTASGWLTDRYDPRKLLFMYYGLRGASLVFLPFSDFSIYSLGIFAVFYGLDWIATVPPTLKLAVQSFGERDAPIVFGWIVAGHQLGAASAAFMAGALRQAQGNYLLAFVISGATGIIAAFIALQIRKPKVRLAVAAV</sequence>
<evidence type="ECO:0000259" key="5">
    <source>
        <dbReference type="PROSITE" id="PS50850"/>
    </source>
</evidence>
<dbReference type="AlphaFoldDB" id="A0A193GH24"/>
<dbReference type="Pfam" id="PF07690">
    <property type="entry name" value="MFS_1"/>
    <property type="match status" value="1"/>
</dbReference>
<keyword evidence="1 4" id="KW-0812">Transmembrane</keyword>
<name>A0A193GH24_9BORD</name>
<dbReference type="CDD" id="cd17355">
    <property type="entry name" value="MFS_YcxA_like"/>
    <property type="match status" value="1"/>
</dbReference>
<dbReference type="KEGG" id="bfz:BAU07_17070"/>
<feature type="transmembrane region" description="Helical" evidence="4">
    <location>
        <begin position="392"/>
        <end position="413"/>
    </location>
</feature>
<dbReference type="Gene3D" id="1.20.1250.20">
    <property type="entry name" value="MFS general substrate transporter like domains"/>
    <property type="match status" value="2"/>
</dbReference>
<dbReference type="InterPro" id="IPR020846">
    <property type="entry name" value="MFS_dom"/>
</dbReference>
<organism evidence="6 7">
    <name type="scientific">Bordetella flabilis</name>
    <dbReference type="NCBI Taxonomy" id="463014"/>
    <lineage>
        <taxon>Bacteria</taxon>
        <taxon>Pseudomonadati</taxon>
        <taxon>Pseudomonadota</taxon>
        <taxon>Betaproteobacteria</taxon>
        <taxon>Burkholderiales</taxon>
        <taxon>Alcaligenaceae</taxon>
        <taxon>Bordetella</taxon>
    </lineage>
</organism>